<dbReference type="Pfam" id="PF09835">
    <property type="entry name" value="DUF2062"/>
    <property type="match status" value="1"/>
</dbReference>
<evidence type="ECO:0000259" key="2">
    <source>
        <dbReference type="Pfam" id="PF09835"/>
    </source>
</evidence>
<evidence type="ECO:0000256" key="1">
    <source>
        <dbReference type="SAM" id="Phobius"/>
    </source>
</evidence>
<keyword evidence="1" id="KW-1133">Transmembrane helix</keyword>
<dbReference type="OrthoDB" id="9786029at2"/>
<evidence type="ECO:0000313" key="4">
    <source>
        <dbReference type="Proteomes" id="UP000295150"/>
    </source>
</evidence>
<dbReference type="AlphaFoldDB" id="A0A4V3C115"/>
<dbReference type="PANTHER" id="PTHR40547">
    <property type="entry name" value="SLL0298 PROTEIN"/>
    <property type="match status" value="1"/>
</dbReference>
<dbReference type="PANTHER" id="PTHR40547:SF1">
    <property type="entry name" value="SLL0298 PROTEIN"/>
    <property type="match status" value="1"/>
</dbReference>
<accession>A0A4V3C115</accession>
<protein>
    <recommendedName>
        <fullName evidence="2">DUF2062 domain-containing protein</fullName>
    </recommendedName>
</protein>
<keyword evidence="1" id="KW-0812">Transmembrane</keyword>
<feature type="transmembrane region" description="Helical" evidence="1">
    <location>
        <begin position="44"/>
        <end position="70"/>
    </location>
</feature>
<sequence length="180" mass="20852">MPRRLLQRYLPHPDALRRRRSLRFVSHLIGNPSLWMLTRRSVANAFSVGLFCALLPIPFQMLLAALGAWLVRCNLPLSIGLVWLTNPLTIPLIFYGNYRLGAWLLDIQVRQAPEHLSTRWIAEQLVEILPPLALGSLVASVVIAAWANLVVRLVWRWQVSRHWKARAWRRRRHPPAAREK</sequence>
<feature type="domain" description="DUF2062" evidence="2">
    <location>
        <begin position="22"/>
        <end position="164"/>
    </location>
</feature>
<comment type="caution">
    <text evidence="3">The sequence shown here is derived from an EMBL/GenBank/DDBJ whole genome shotgun (WGS) entry which is preliminary data.</text>
</comment>
<proteinExistence type="predicted"/>
<dbReference type="EMBL" id="SNWH01000004">
    <property type="protein sequence ID" value="TDO12599.1"/>
    <property type="molecule type" value="Genomic_DNA"/>
</dbReference>
<organism evidence="3 4">
    <name type="scientific">Halomonas ventosae</name>
    <dbReference type="NCBI Taxonomy" id="229007"/>
    <lineage>
        <taxon>Bacteria</taxon>
        <taxon>Pseudomonadati</taxon>
        <taxon>Pseudomonadota</taxon>
        <taxon>Gammaproteobacteria</taxon>
        <taxon>Oceanospirillales</taxon>
        <taxon>Halomonadaceae</taxon>
        <taxon>Halomonas</taxon>
    </lineage>
</organism>
<keyword evidence="4" id="KW-1185">Reference proteome</keyword>
<dbReference type="RefSeq" id="WP_133482550.1">
    <property type="nucleotide sequence ID" value="NZ_SNWH01000004.1"/>
</dbReference>
<name>A0A4V3C115_9GAMM</name>
<dbReference type="Proteomes" id="UP000295150">
    <property type="component" value="Unassembled WGS sequence"/>
</dbReference>
<dbReference type="InterPro" id="IPR018639">
    <property type="entry name" value="DUF2062"/>
</dbReference>
<gene>
    <name evidence="3" type="ORF">DFO68_104112</name>
</gene>
<feature type="transmembrane region" description="Helical" evidence="1">
    <location>
        <begin position="132"/>
        <end position="155"/>
    </location>
</feature>
<evidence type="ECO:0000313" key="3">
    <source>
        <dbReference type="EMBL" id="TDO12599.1"/>
    </source>
</evidence>
<keyword evidence="1" id="KW-0472">Membrane</keyword>
<reference evidence="3 4" key="1">
    <citation type="submission" date="2019-03" db="EMBL/GenBank/DDBJ databases">
        <title>Freshwater and sediment microbial communities from various areas in North America, analyzing microbe dynamics in response to fracking.</title>
        <authorList>
            <person name="Lamendella R."/>
        </authorList>
    </citation>
    <scope>NUCLEOTIDE SEQUENCE [LARGE SCALE GENOMIC DNA]</scope>
    <source>
        <strain evidence="3 4">1_TX</strain>
    </source>
</reference>
<feature type="transmembrane region" description="Helical" evidence="1">
    <location>
        <begin position="77"/>
        <end position="96"/>
    </location>
</feature>